<feature type="domain" description="Zinc-ribbon" evidence="2">
    <location>
        <begin position="3"/>
        <end position="24"/>
    </location>
</feature>
<dbReference type="AlphaFoldDB" id="A0A0R1SQW6"/>
<evidence type="ECO:0000256" key="1">
    <source>
        <dbReference type="SAM" id="Phobius"/>
    </source>
</evidence>
<dbReference type="PANTHER" id="PTHR36844">
    <property type="entry name" value="PROTEASE PRSW"/>
    <property type="match status" value="1"/>
</dbReference>
<evidence type="ECO:0000313" key="3">
    <source>
        <dbReference type="EMBL" id="KRL67531.1"/>
    </source>
</evidence>
<keyword evidence="1" id="KW-0472">Membrane</keyword>
<comment type="caution">
    <text evidence="3">The sequence shown here is derived from an EMBL/GenBank/DDBJ whole genome shotgun (WGS) entry which is preliminary data.</text>
</comment>
<feature type="transmembrane region" description="Helical" evidence="1">
    <location>
        <begin position="263"/>
        <end position="291"/>
    </location>
</feature>
<feature type="transmembrane region" description="Helical" evidence="1">
    <location>
        <begin position="137"/>
        <end position="157"/>
    </location>
</feature>
<evidence type="ECO:0000313" key="4">
    <source>
        <dbReference type="Proteomes" id="UP000051647"/>
    </source>
</evidence>
<keyword evidence="1" id="KW-0812">Transmembrane</keyword>
<dbReference type="Proteomes" id="UP000051647">
    <property type="component" value="Unassembled WGS sequence"/>
</dbReference>
<feature type="transmembrane region" description="Helical" evidence="1">
    <location>
        <begin position="200"/>
        <end position="224"/>
    </location>
</feature>
<dbReference type="STRING" id="1423815.FC27_GL001847"/>
<gene>
    <name evidence="3" type="ORF">FC27_GL001847</name>
</gene>
<sequence length="361" mass="39777">MKFCVNCGSQLPNDAAFCNQCGAQQPFGAPNTSAPQNQNKKDDIYDLATGKLNSLTGGNGSVRINLKILFSEVFKHHSSEEAERIFIAGTHYTTPKMEEVSENWSKPWLFSRVLAYFMLVFAILIMAAYIFGGQLAVPGLMLVAALAVPFSAVVFYFECNAFKNISIFTVIKIYFIGGAVSLLATMILYQFALYSDDNSISLWSALVIGAVEEIGKMAIVYYFINRLQNNFILNGILIGGAVGAGFASFETAGYIVYSGNEYLYTAIIRALTAIGGHLVWAAITGGALMLVKKYGQQLDSSEIFSSRFLSFFGMSIVLHALWDWTLPFEIPKMIILIVIAWIILFVLMNAGINQVRSIKTH</sequence>
<organism evidence="3 4">
    <name type="scientific">Companilactobacillus versmoldensis DSM 14857 = KCTC 3814</name>
    <dbReference type="NCBI Taxonomy" id="1423815"/>
    <lineage>
        <taxon>Bacteria</taxon>
        <taxon>Bacillati</taxon>
        <taxon>Bacillota</taxon>
        <taxon>Bacilli</taxon>
        <taxon>Lactobacillales</taxon>
        <taxon>Lactobacillaceae</taxon>
        <taxon>Companilactobacillus</taxon>
    </lineage>
</organism>
<dbReference type="PANTHER" id="PTHR36844:SF1">
    <property type="entry name" value="PROTEASE PRSW"/>
    <property type="match status" value="1"/>
</dbReference>
<feature type="transmembrane region" description="Helical" evidence="1">
    <location>
        <begin position="169"/>
        <end position="194"/>
    </location>
</feature>
<proteinExistence type="predicted"/>
<feature type="transmembrane region" description="Helical" evidence="1">
    <location>
        <begin position="231"/>
        <end position="257"/>
    </location>
</feature>
<dbReference type="Pfam" id="PF13367">
    <property type="entry name" value="PrsW-protease"/>
    <property type="match status" value="1"/>
</dbReference>
<accession>A0A0R1SQW6</accession>
<protein>
    <recommendedName>
        <fullName evidence="2">Zinc-ribbon domain-containing protein</fullName>
    </recommendedName>
</protein>
<dbReference type="GO" id="GO:0008233">
    <property type="term" value="F:peptidase activity"/>
    <property type="evidence" value="ECO:0007669"/>
    <property type="project" value="InterPro"/>
</dbReference>
<feature type="transmembrane region" description="Helical" evidence="1">
    <location>
        <begin position="303"/>
        <end position="322"/>
    </location>
</feature>
<evidence type="ECO:0000259" key="2">
    <source>
        <dbReference type="Pfam" id="PF13240"/>
    </source>
</evidence>
<dbReference type="OrthoDB" id="153483at2"/>
<name>A0A0R1SQW6_9LACO</name>
<dbReference type="InterPro" id="IPR026898">
    <property type="entry name" value="PrsW"/>
</dbReference>
<dbReference type="EMBL" id="AZFA01000005">
    <property type="protein sequence ID" value="KRL67531.1"/>
    <property type="molecule type" value="Genomic_DNA"/>
</dbReference>
<dbReference type="Pfam" id="PF13240">
    <property type="entry name" value="Zn_Ribbon_1"/>
    <property type="match status" value="1"/>
</dbReference>
<feature type="transmembrane region" description="Helical" evidence="1">
    <location>
        <begin position="334"/>
        <end position="352"/>
    </location>
</feature>
<dbReference type="PATRIC" id="fig|1423815.3.peg.1890"/>
<dbReference type="InterPro" id="IPR026870">
    <property type="entry name" value="Zinc_ribbon_dom"/>
</dbReference>
<dbReference type="eggNOG" id="COG2339">
    <property type="taxonomic scope" value="Bacteria"/>
</dbReference>
<reference evidence="3 4" key="1">
    <citation type="journal article" date="2015" name="Genome Announc.">
        <title>Expanding the biotechnology potential of lactobacilli through comparative genomics of 213 strains and associated genera.</title>
        <authorList>
            <person name="Sun Z."/>
            <person name="Harris H.M."/>
            <person name="McCann A."/>
            <person name="Guo C."/>
            <person name="Argimon S."/>
            <person name="Zhang W."/>
            <person name="Yang X."/>
            <person name="Jeffery I.B."/>
            <person name="Cooney J.C."/>
            <person name="Kagawa T.F."/>
            <person name="Liu W."/>
            <person name="Song Y."/>
            <person name="Salvetti E."/>
            <person name="Wrobel A."/>
            <person name="Rasinkangas P."/>
            <person name="Parkhill J."/>
            <person name="Rea M.C."/>
            <person name="O'Sullivan O."/>
            <person name="Ritari J."/>
            <person name="Douillard F.P."/>
            <person name="Paul Ross R."/>
            <person name="Yang R."/>
            <person name="Briner A.E."/>
            <person name="Felis G.E."/>
            <person name="de Vos W.M."/>
            <person name="Barrangou R."/>
            <person name="Klaenhammer T.R."/>
            <person name="Caufield P.W."/>
            <person name="Cui Y."/>
            <person name="Zhang H."/>
            <person name="O'Toole P.W."/>
        </authorList>
    </citation>
    <scope>NUCLEOTIDE SEQUENCE [LARGE SCALE GENOMIC DNA]</scope>
    <source>
        <strain evidence="3 4">DSM 14857</strain>
    </source>
</reference>
<dbReference type="RefSeq" id="WP_010625376.1">
    <property type="nucleotide sequence ID" value="NZ_AZFA01000005.1"/>
</dbReference>
<feature type="transmembrane region" description="Helical" evidence="1">
    <location>
        <begin position="113"/>
        <end position="131"/>
    </location>
</feature>
<keyword evidence="4" id="KW-1185">Reference proteome</keyword>
<keyword evidence="1" id="KW-1133">Transmembrane helix</keyword>